<protein>
    <submittedName>
        <fullName evidence="4">Carbamoyl phosphate phosphatase, hydrogenase 3 maturation protein</fullName>
    </submittedName>
</protein>
<dbReference type="Pfam" id="PF02769">
    <property type="entry name" value="AIRS_C"/>
    <property type="match status" value="1"/>
</dbReference>
<evidence type="ECO:0000313" key="5">
    <source>
        <dbReference type="Proteomes" id="UP000046155"/>
    </source>
</evidence>
<dbReference type="Gene3D" id="3.30.1330.10">
    <property type="entry name" value="PurM-like, N-terminal domain"/>
    <property type="match status" value="1"/>
</dbReference>
<dbReference type="InterPro" id="IPR011854">
    <property type="entry name" value="HypE"/>
</dbReference>
<proteinExistence type="inferred from homology"/>
<keyword evidence="5" id="KW-1185">Reference proteome</keyword>
<dbReference type="InterPro" id="IPR016188">
    <property type="entry name" value="PurM-like_N"/>
</dbReference>
<dbReference type="PANTHER" id="PTHR30303">
    <property type="entry name" value="HYDROGENASE ISOENZYMES FORMATION PROTEIN HYPE"/>
    <property type="match status" value="1"/>
</dbReference>
<gene>
    <name evidence="4" type="primary">hypE</name>
    <name evidence="4" type="ORF">SSCH_60028</name>
</gene>
<dbReference type="InterPro" id="IPR010918">
    <property type="entry name" value="PurM-like_C_dom"/>
</dbReference>
<dbReference type="GO" id="GO:0051604">
    <property type="term" value="P:protein maturation"/>
    <property type="evidence" value="ECO:0007669"/>
    <property type="project" value="TreeGrafter"/>
</dbReference>
<dbReference type="NCBIfam" id="TIGR02124">
    <property type="entry name" value="hypE"/>
    <property type="match status" value="1"/>
</dbReference>
<dbReference type="Pfam" id="PF00586">
    <property type="entry name" value="AIRS"/>
    <property type="match status" value="1"/>
</dbReference>
<feature type="domain" description="PurM-like N-terminal" evidence="2">
    <location>
        <begin position="42"/>
        <end position="153"/>
    </location>
</feature>
<dbReference type="EMBL" id="CDRZ01000258">
    <property type="protein sequence ID" value="CEO89760.1"/>
    <property type="molecule type" value="Genomic_DNA"/>
</dbReference>
<dbReference type="InterPro" id="IPR036676">
    <property type="entry name" value="PurM-like_C_sf"/>
</dbReference>
<feature type="domain" description="PurM-like C-terminal" evidence="3">
    <location>
        <begin position="165"/>
        <end position="313"/>
    </location>
</feature>
<dbReference type="RefSeq" id="WP_044665639.1">
    <property type="nucleotide sequence ID" value="NZ_CDRZ01000258.1"/>
</dbReference>
<dbReference type="Proteomes" id="UP000046155">
    <property type="component" value="Unassembled WGS sequence"/>
</dbReference>
<evidence type="ECO:0000259" key="3">
    <source>
        <dbReference type="Pfam" id="PF02769"/>
    </source>
</evidence>
<name>A0A0B7MIA9_9FIRM</name>
<evidence type="ECO:0000313" key="4">
    <source>
        <dbReference type="EMBL" id="CEO89760.1"/>
    </source>
</evidence>
<sequence length="340" mass="35794">MKYEEDDLIILGHGSGGALTNQLIKDVFQDAFGNPILDELLDAAVLEVGGGRIAFTTDSFVVDPIFFPGGDIGTIAVCGTVNDLAVSGAEPLYLSSGFIIEEGLPIADLRRIVQSMRESAKDAGVHIVTGDTKVVDRGSADKVFINTAGIGVIPDGRLLSPRRMEPGDVVLISGTMGDHGLTILAQREGLSFSTPVESDCAPLNRIAKAILEAGGDGVRCMRDPTRGGLATTLNELAVQSKRGILIQEEEIPLRREVVGACEMLGIDPLYLANEGKVIAVVAPSVADSVLEAMRDLPEGKGSVKIGQVLGEEEGLVLLETDLGATRILGMLEGEPLPRIC</sequence>
<organism evidence="4 5">
    <name type="scientific">Syntrophaceticus schinkii</name>
    <dbReference type="NCBI Taxonomy" id="499207"/>
    <lineage>
        <taxon>Bacteria</taxon>
        <taxon>Bacillati</taxon>
        <taxon>Bacillota</taxon>
        <taxon>Clostridia</taxon>
        <taxon>Thermoanaerobacterales</taxon>
        <taxon>Thermoanaerobacterales Family III. Incertae Sedis</taxon>
        <taxon>Syntrophaceticus</taxon>
    </lineage>
</organism>
<dbReference type="AlphaFoldDB" id="A0A0B7MIA9"/>
<dbReference type="CDD" id="cd02197">
    <property type="entry name" value="HypE"/>
    <property type="match status" value="1"/>
</dbReference>
<reference evidence="5" key="1">
    <citation type="submission" date="2015-01" db="EMBL/GenBank/DDBJ databases">
        <authorList>
            <person name="Manzoor Shahid"/>
            <person name="Zubair Saima"/>
        </authorList>
    </citation>
    <scope>NUCLEOTIDE SEQUENCE [LARGE SCALE GENOMIC DNA]</scope>
    <source>
        <strain evidence="5">Sp3</strain>
    </source>
</reference>
<dbReference type="PIRSF" id="PIRSF005644">
    <property type="entry name" value="Hdrgns_mtr_HypE"/>
    <property type="match status" value="1"/>
</dbReference>
<evidence type="ECO:0000256" key="1">
    <source>
        <dbReference type="ARBA" id="ARBA00006243"/>
    </source>
</evidence>
<dbReference type="PANTHER" id="PTHR30303:SF0">
    <property type="entry name" value="CARBAMOYL DEHYDRATASE HYPE"/>
    <property type="match status" value="1"/>
</dbReference>
<dbReference type="Gene3D" id="3.90.650.10">
    <property type="entry name" value="PurM-like C-terminal domain"/>
    <property type="match status" value="1"/>
</dbReference>
<comment type="similarity">
    <text evidence="1">Belongs to the HypE family.</text>
</comment>
<accession>A0A0B7MIA9</accession>
<dbReference type="InterPro" id="IPR036921">
    <property type="entry name" value="PurM-like_N_sf"/>
</dbReference>
<dbReference type="SUPFAM" id="SSF56042">
    <property type="entry name" value="PurM C-terminal domain-like"/>
    <property type="match status" value="1"/>
</dbReference>
<dbReference type="SUPFAM" id="SSF55326">
    <property type="entry name" value="PurM N-terminal domain-like"/>
    <property type="match status" value="1"/>
</dbReference>
<evidence type="ECO:0000259" key="2">
    <source>
        <dbReference type="Pfam" id="PF00586"/>
    </source>
</evidence>